<keyword evidence="5 8" id="KW-1133">Transmembrane helix</keyword>
<feature type="transmembrane region" description="Helical" evidence="8">
    <location>
        <begin position="128"/>
        <end position="144"/>
    </location>
</feature>
<evidence type="ECO:0000256" key="7">
    <source>
        <dbReference type="ARBA" id="ARBA00024033"/>
    </source>
</evidence>
<feature type="transmembrane region" description="Helical" evidence="8">
    <location>
        <begin position="12"/>
        <end position="31"/>
    </location>
</feature>
<dbReference type="AlphaFoldDB" id="A0A379JMT2"/>
<keyword evidence="6 8" id="KW-0472">Membrane</keyword>
<dbReference type="InterPro" id="IPR018584">
    <property type="entry name" value="GT87"/>
</dbReference>
<comment type="subcellular location">
    <subcellularLocation>
        <location evidence="1">Cell membrane</location>
        <topology evidence="1">Multi-pass membrane protein</topology>
    </subcellularLocation>
</comment>
<feature type="transmembrane region" description="Helical" evidence="8">
    <location>
        <begin position="337"/>
        <end position="356"/>
    </location>
</feature>
<evidence type="ECO:0000256" key="6">
    <source>
        <dbReference type="ARBA" id="ARBA00023136"/>
    </source>
</evidence>
<protein>
    <submittedName>
        <fullName evidence="9">Polyprenol-phosphate-mannose-dependent alpha-(1-2)-phosphatidylinositol pentamannoside mannosyltransferase</fullName>
        <ecNumber evidence="9">2.4.1.-</ecNumber>
    </submittedName>
</protein>
<feature type="transmembrane region" description="Helical" evidence="8">
    <location>
        <begin position="179"/>
        <end position="199"/>
    </location>
</feature>
<comment type="similarity">
    <text evidence="7">Belongs to the glycosyltransferase 87 family.</text>
</comment>
<dbReference type="GO" id="GO:0016758">
    <property type="term" value="F:hexosyltransferase activity"/>
    <property type="evidence" value="ECO:0007669"/>
    <property type="project" value="InterPro"/>
</dbReference>
<feature type="transmembrane region" description="Helical" evidence="8">
    <location>
        <begin position="74"/>
        <end position="97"/>
    </location>
</feature>
<evidence type="ECO:0000313" key="10">
    <source>
        <dbReference type="Proteomes" id="UP000255467"/>
    </source>
</evidence>
<keyword evidence="3 9" id="KW-0808">Transferase</keyword>
<feature type="transmembrane region" description="Helical" evidence="8">
    <location>
        <begin position="103"/>
        <end position="121"/>
    </location>
</feature>
<proteinExistence type="inferred from homology"/>
<evidence type="ECO:0000256" key="3">
    <source>
        <dbReference type="ARBA" id="ARBA00022679"/>
    </source>
</evidence>
<evidence type="ECO:0000256" key="4">
    <source>
        <dbReference type="ARBA" id="ARBA00022692"/>
    </source>
</evidence>
<sequence length="407" mass="44839">MDNVRSPEVPHSGRTLLLLSVSAVVAVSLLFTTVDPWLDRVGILVGGLDAHIYRDGALRILRGQPLYTETTLYGLLYTYTPFSTLVFLPVVAVPWAYVTDTWLVLNLITLLGCVLMCWRILGYRIGPRLVGLSALVATICVFLEPVRTTLYYGQINLILMLLVLWGVSRPEHARLRGLGVGLAAGIKLVPGFFILYFLALRQWRSAMTAAAAFAATVVLAWIVLPGDSRQYWGSTFLRSDRIAPDGHPANQSIRGTLAHLADGAVPTWLWLLLATGVVAVALTVVAALDRGGERLLAVTLAGATASAVSPFSWSHHWVWFVPLFVYCAHRAERDARWWVAAAVLWLWTAAWAYHWNDTWVTVGLFLFPPSWPVAPLLMNGYVIAYVVLLIAAATTVWRVRSVPGATQ</sequence>
<dbReference type="RefSeq" id="WP_256627453.1">
    <property type="nucleotide sequence ID" value="NZ_UGRY01000007.1"/>
</dbReference>
<dbReference type="GO" id="GO:0005886">
    <property type="term" value="C:plasma membrane"/>
    <property type="evidence" value="ECO:0007669"/>
    <property type="project" value="UniProtKB-SubCell"/>
</dbReference>
<organism evidence="9 10">
    <name type="scientific">Nocardia otitidiscaviarum</name>
    <dbReference type="NCBI Taxonomy" id="1823"/>
    <lineage>
        <taxon>Bacteria</taxon>
        <taxon>Bacillati</taxon>
        <taxon>Actinomycetota</taxon>
        <taxon>Actinomycetes</taxon>
        <taxon>Mycobacteriales</taxon>
        <taxon>Nocardiaceae</taxon>
        <taxon>Nocardia</taxon>
    </lineage>
</organism>
<dbReference type="EMBL" id="UGRY01000007">
    <property type="protein sequence ID" value="SUD49313.1"/>
    <property type="molecule type" value="Genomic_DNA"/>
</dbReference>
<keyword evidence="2" id="KW-1003">Cell membrane</keyword>
<evidence type="ECO:0000313" key="9">
    <source>
        <dbReference type="EMBL" id="SUD49313.1"/>
    </source>
</evidence>
<keyword evidence="4 8" id="KW-0812">Transmembrane</keyword>
<feature type="transmembrane region" description="Helical" evidence="8">
    <location>
        <begin position="150"/>
        <end position="167"/>
    </location>
</feature>
<keyword evidence="9" id="KW-0328">Glycosyltransferase</keyword>
<dbReference type="Proteomes" id="UP000255467">
    <property type="component" value="Unassembled WGS sequence"/>
</dbReference>
<gene>
    <name evidence="9" type="primary">pimE_2</name>
    <name evidence="9" type="ORF">NCTC1934_06665</name>
</gene>
<name>A0A379JMT2_9NOCA</name>
<evidence type="ECO:0000256" key="8">
    <source>
        <dbReference type="SAM" id="Phobius"/>
    </source>
</evidence>
<dbReference type="STRING" id="1406858.GCA_000710895_06894"/>
<reference evidence="9 10" key="1">
    <citation type="submission" date="2018-06" db="EMBL/GenBank/DDBJ databases">
        <authorList>
            <consortium name="Pathogen Informatics"/>
            <person name="Doyle S."/>
        </authorList>
    </citation>
    <scope>NUCLEOTIDE SEQUENCE [LARGE SCALE GENOMIC DNA]</scope>
    <source>
        <strain evidence="9 10">NCTC1934</strain>
    </source>
</reference>
<accession>A0A379JMT2</accession>
<evidence type="ECO:0000256" key="1">
    <source>
        <dbReference type="ARBA" id="ARBA00004651"/>
    </source>
</evidence>
<feature type="transmembrane region" description="Helical" evidence="8">
    <location>
        <begin position="268"/>
        <end position="288"/>
    </location>
</feature>
<dbReference type="Pfam" id="PF09594">
    <property type="entry name" value="GT87"/>
    <property type="match status" value="1"/>
</dbReference>
<feature type="transmembrane region" description="Helical" evidence="8">
    <location>
        <begin position="376"/>
        <end position="397"/>
    </location>
</feature>
<evidence type="ECO:0000256" key="5">
    <source>
        <dbReference type="ARBA" id="ARBA00022989"/>
    </source>
</evidence>
<dbReference type="EC" id="2.4.1.-" evidence="9"/>
<keyword evidence="10" id="KW-1185">Reference proteome</keyword>
<evidence type="ECO:0000256" key="2">
    <source>
        <dbReference type="ARBA" id="ARBA00022475"/>
    </source>
</evidence>
<feature type="transmembrane region" description="Helical" evidence="8">
    <location>
        <begin position="205"/>
        <end position="224"/>
    </location>
</feature>